<feature type="region of interest" description="Disordered" evidence="4">
    <location>
        <begin position="1"/>
        <end position="78"/>
    </location>
</feature>
<keyword evidence="1" id="KW-0479">Metal-binding</keyword>
<keyword evidence="7" id="KW-1185">Reference proteome</keyword>
<evidence type="ECO:0000313" key="7">
    <source>
        <dbReference type="Proteomes" id="UP000708148"/>
    </source>
</evidence>
<dbReference type="InterPro" id="IPR011124">
    <property type="entry name" value="Znf_CW"/>
</dbReference>
<proteinExistence type="predicted"/>
<dbReference type="GO" id="GO:0008270">
    <property type="term" value="F:zinc ion binding"/>
    <property type="evidence" value="ECO:0007669"/>
    <property type="project" value="UniProtKB-KW"/>
</dbReference>
<keyword evidence="2" id="KW-0863">Zinc-finger</keyword>
<evidence type="ECO:0000259" key="5">
    <source>
        <dbReference type="PROSITE" id="PS51050"/>
    </source>
</evidence>
<dbReference type="PROSITE" id="PS51050">
    <property type="entry name" value="ZF_CW"/>
    <property type="match status" value="1"/>
</dbReference>
<reference evidence="6" key="1">
    <citation type="submission" date="2020-12" db="EMBL/GenBank/DDBJ databases">
        <authorList>
            <person name="Iha C."/>
        </authorList>
    </citation>
    <scope>NUCLEOTIDE SEQUENCE</scope>
</reference>
<evidence type="ECO:0000256" key="3">
    <source>
        <dbReference type="ARBA" id="ARBA00022833"/>
    </source>
</evidence>
<feature type="domain" description="CW-type" evidence="5">
    <location>
        <begin position="96"/>
        <end position="158"/>
    </location>
</feature>
<dbReference type="EMBL" id="CAJHUC010001189">
    <property type="protein sequence ID" value="CAD7700159.1"/>
    <property type="molecule type" value="Genomic_DNA"/>
</dbReference>
<dbReference type="Proteomes" id="UP000708148">
    <property type="component" value="Unassembled WGS sequence"/>
</dbReference>
<accession>A0A8S1IZ21</accession>
<organism evidence="6 7">
    <name type="scientific">Ostreobium quekettii</name>
    <dbReference type="NCBI Taxonomy" id="121088"/>
    <lineage>
        <taxon>Eukaryota</taxon>
        <taxon>Viridiplantae</taxon>
        <taxon>Chlorophyta</taxon>
        <taxon>core chlorophytes</taxon>
        <taxon>Ulvophyceae</taxon>
        <taxon>TCBD clade</taxon>
        <taxon>Bryopsidales</taxon>
        <taxon>Ostreobineae</taxon>
        <taxon>Ostreobiaceae</taxon>
        <taxon>Ostreobium</taxon>
    </lineage>
</organism>
<protein>
    <recommendedName>
        <fullName evidence="5">CW-type domain-containing protein</fullName>
    </recommendedName>
</protein>
<keyword evidence="3" id="KW-0862">Zinc</keyword>
<dbReference type="AlphaFoldDB" id="A0A8S1IZ21"/>
<feature type="compositionally biased region" description="Pro residues" evidence="4">
    <location>
        <begin position="13"/>
        <end position="23"/>
    </location>
</feature>
<evidence type="ECO:0000313" key="6">
    <source>
        <dbReference type="EMBL" id="CAD7700159.1"/>
    </source>
</evidence>
<evidence type="ECO:0000256" key="4">
    <source>
        <dbReference type="SAM" id="MobiDB-lite"/>
    </source>
</evidence>
<sequence>MPPPFTPVRWSPPTAPPLPPPVVPGRRRWPAPTQGPTPIPRIGKTRQETANSDSRAGGRFLREAGRKMPRRGDLGRELGREGVGEAALERMESLGMIQREFWIQCDGCGKWRRTTAKAAEDNSTRRWLCGDDGRACCDPCDYCAGDRCRCDALEDDDSTCWAASAYHHLYDSGIFL</sequence>
<dbReference type="Gene3D" id="3.30.40.100">
    <property type="match status" value="1"/>
</dbReference>
<comment type="caution">
    <text evidence="6">The sequence shown here is derived from an EMBL/GenBank/DDBJ whole genome shotgun (WGS) entry which is preliminary data.</text>
</comment>
<gene>
    <name evidence="6" type="ORF">OSTQU699_LOCUS5518</name>
</gene>
<name>A0A8S1IZ21_9CHLO</name>
<evidence type="ECO:0000256" key="1">
    <source>
        <dbReference type="ARBA" id="ARBA00022723"/>
    </source>
</evidence>
<evidence type="ECO:0000256" key="2">
    <source>
        <dbReference type="ARBA" id="ARBA00022771"/>
    </source>
</evidence>
<dbReference type="OrthoDB" id="10589035at2759"/>
<feature type="compositionally biased region" description="Basic and acidic residues" evidence="4">
    <location>
        <begin position="60"/>
        <end position="78"/>
    </location>
</feature>